<protein>
    <submittedName>
        <fullName evidence="2">Uncharacterized protein</fullName>
    </submittedName>
</protein>
<dbReference type="RefSeq" id="WP_311483949.1">
    <property type="nucleotide sequence ID" value="NZ_JAVRHP010000024.1"/>
</dbReference>
<evidence type="ECO:0000313" key="3">
    <source>
        <dbReference type="Proteomes" id="UP001248819"/>
    </source>
</evidence>
<dbReference type="EMBL" id="JAVRHP010000024">
    <property type="protein sequence ID" value="MDT0649790.1"/>
    <property type="molecule type" value="Genomic_DNA"/>
</dbReference>
<proteinExistence type="predicted"/>
<name>A0ABU3CTX2_9FLAO</name>
<reference evidence="2 3" key="1">
    <citation type="submission" date="2023-09" db="EMBL/GenBank/DDBJ databases">
        <authorList>
            <person name="Rey-Velasco X."/>
        </authorList>
    </citation>
    <scope>NUCLEOTIDE SEQUENCE [LARGE SCALE GENOMIC DNA]</scope>
    <source>
        <strain evidence="2 3">F297</strain>
    </source>
</reference>
<gene>
    <name evidence="2" type="ORF">RM529_06525</name>
</gene>
<evidence type="ECO:0000256" key="1">
    <source>
        <dbReference type="SAM" id="MobiDB-lite"/>
    </source>
</evidence>
<keyword evidence="3" id="KW-1185">Reference proteome</keyword>
<accession>A0ABU3CTX2</accession>
<feature type="region of interest" description="Disordered" evidence="1">
    <location>
        <begin position="280"/>
        <end position="305"/>
    </location>
</feature>
<evidence type="ECO:0000313" key="2">
    <source>
        <dbReference type="EMBL" id="MDT0649790.1"/>
    </source>
</evidence>
<organism evidence="2 3">
    <name type="scientific">Autumnicola edwardsiae</name>
    <dbReference type="NCBI Taxonomy" id="3075594"/>
    <lineage>
        <taxon>Bacteria</taxon>
        <taxon>Pseudomonadati</taxon>
        <taxon>Bacteroidota</taxon>
        <taxon>Flavobacteriia</taxon>
        <taxon>Flavobacteriales</taxon>
        <taxon>Flavobacteriaceae</taxon>
        <taxon>Autumnicola</taxon>
    </lineage>
</organism>
<comment type="caution">
    <text evidence="2">The sequence shown here is derived from an EMBL/GenBank/DDBJ whole genome shotgun (WGS) entry which is preliminary data.</text>
</comment>
<sequence>YSADLELTPGTYQLEEFIVYDEAGNMIWIAPIDEGDSGVYNGYVADALPMTIDLGAGVKKYVDVEVLCFDDRNVNQYGYLFFDIIPRELYELCFFTNYCTENGRHYTANYSLDLWYVIEGGDDEQLVEDSMPVTGVNNYGDYYAEPLCMTIPAPMMGEDEEEGYLYYEVTLLDWEGNYSDIEDGSVMKSGYLNWNDIEDLLNTDDDDDTVDSDVDYWHVFLGCGQDDGETDGGNGGEEDCDSTNPTADCDDDGVLNECDEDAIGYGTFDCDDDQIVNEDESEGCVDDSDPDCGEEETEQPEPCLPAANAGCITTGFQGEISSNFPIDWIYNSTAVGSLRFTVEEDGDLVVGITFFVQEGFGMDNIEIMVNDEVVECFDTDLDTSLYQLTIDGDFSYGDLEVDIRANLCSIL</sequence>
<dbReference type="Proteomes" id="UP001248819">
    <property type="component" value="Unassembled WGS sequence"/>
</dbReference>
<feature type="non-terminal residue" evidence="2">
    <location>
        <position position="1"/>
    </location>
</feature>
<feature type="compositionally biased region" description="Acidic residues" evidence="1">
    <location>
        <begin position="280"/>
        <end position="299"/>
    </location>
</feature>